<evidence type="ECO:0000256" key="9">
    <source>
        <dbReference type="ARBA" id="ARBA00023180"/>
    </source>
</evidence>
<feature type="domain" description="EGF-like" evidence="12">
    <location>
        <begin position="1019"/>
        <end position="1055"/>
    </location>
</feature>
<feature type="domain" description="EGF-like" evidence="12">
    <location>
        <begin position="981"/>
        <end position="1017"/>
    </location>
</feature>
<evidence type="ECO:0000259" key="13">
    <source>
        <dbReference type="PROSITE" id="PS50853"/>
    </source>
</evidence>
<dbReference type="InterPro" id="IPR026823">
    <property type="entry name" value="cEGF"/>
</dbReference>
<evidence type="ECO:0000256" key="4">
    <source>
        <dbReference type="ARBA" id="ARBA00022536"/>
    </source>
</evidence>
<sequence length="2374" mass="257798">YVTSSGTSEGSSSTGVTTSEITSTASTTPETTAPSSSPSTSEETTSTEPSTTITTSETTSSSTEYVTSSGTSEVSTSTGATTSEITSTASTTPETTEYVTSSGTSEGSTSPGATTSEITSTASTTPETTATSSSPSTSEETTSTEPSTTITTSEATSSSTEYVTSSGTSEGSTSTGTTTSELTSTSSITPETTGSTSTGATTSELTSTASTTPETTAPSSSSSTSEETTSTEPSTTITTSETTSSSTEYVTSSGTSEGSTSTGATTSELNSTASTIPETTEYVTSSGTSEGSTSTGPTTSEITSTASTTPETTATSSSPSTSGASSSTEPSTTTSETTSSSTGSVTSSGTSEGSTSRGAATSKITSTAFTTPETTAPSSSPSTSEETTSTKPSTTITTSETTSSSTVTSSSPTTSEESTSTEPSTTVTTSSSTEYVTSPGTSEGKTSTKVTSIATTSTASTTPEPTATSSSPSTSEESTSTEPSTSVTTSASTVVRNITTSSAPTRSTSFSQEFSTLSSTIETSTLSSTIIISTQTLSTSRSTMVTTTSPCREFTDQDLGNVTAENVGNRTFTLKWSDQTLELCGNYSIEKSPGDGSFLCTFNFSNNVCDFVELSPGQTYTLNIHFIDKDNKILTRTLSVTTVPAFVSNVTFPSNGIRNTSLTVTWSAAKGHLLSYIVQLTSQFNEEQKIDVQSSQTLSVVFSDLQPGRTYTITVITVTNGHLTNKGVTVVQNTDSDECSNGENQCDQVCIERNKFEDSRGYECSCESGFKLDSDGRKCTAIDICTLSCTNGKCFIDTSSNQPACQCNRGYAVDDSGSICRDVNECSLSSNNCKQTCQNTVGSFKCSCQSGYLLDQGDRASCHDINECESEFNNCDQICRNTPGSYKCSCNSGYVLDQRDKASCHDVDECLSSPCNRKGSCINTQGSYYCDCVTGWTGMSCSEDVNECFSNPCMNGTCLNTRGSYQCQCFSGFTGRHCETNINECSSQPCKNEATCIDSINAFACNCVPGYTGQLCQRVIDNCVSGPCKHRGFCLNRINDFKCICDDNWEGKDCSQDVDECSRNKHDCDRNAGLCTNTLGSYTCSCKEGYEGNGFICKEKRLFDYGSNVGDTRLYGSTRDFNSPIISIPSGFPFDDAFYYRLYFSDNGLIIFQRNIEYLQYTYSSPFWAFRSYFYGVPPMIAVFWDDADLRRGIGSIYYQVFDFQVRTDSFSRNFQDDIKTRVNSSYGSELESVTFMPKWALKITWENVLPFSGYVNSDSRATNTYQAVLTTDGIFSFCLIQFKDGGMNWQYYLRPYYRNYALMGYYSGSTSSNVDSNNFPAFNDPHTRFFVSPSKIYHPDQYPGFKTGKKGLWAYRLERNTRFTKNPRQKCFDWYIREPFPFWSFFTSPCPCSFFQAIFDRAYTWGGEIYYYGFDIKQPQVFYITMQSRFPNWLGSGVRCYYARNGGLIYGEKERFLPTPWTYYNWLFWWWRGYLFYRQQLNYFYNTVLPNLQNQYREMEVDPYNDCCRDSGDVFFCNLYRSKRPFDFCFGYIPPRIGFFFGDPHIVTLDSVKYTFNGLGEFILLSVKDENGTSLFRLQGRTLRAGENRTSQATSFVALAAQRMNGTKVQWNINDDDEIILMVDGNIVTATENSTFINEVTIQKTTDNETVAAFEGGTSITVSGTKGTLAFTTSLDNSLKNETEGLLGVWNDDKADDFKAANGTHLDFDGTNLPSDAQIFFDFGLTWKTTVNNSIFTYNTTTGESWYKYNNNSFVPLFYDELLQTTEKEKIDKANETCKGDDDCIFDVLSTDDLSFGAVTLQSVTTFAAQNSTMNNFPPNITGDSTIQTRLDEPVFILFTATDSNDDEVTFSVVTDSPDITITENGNFSWNPTSSIPVFAIIQANDSKAVSVLGLTLVLCNCSINSTCDYSRTILTLENNSTVFKVPACNCTAAYTGDYCTEDFDACQDNQCFLNDTCKDQPAPLEGYTCDPCPDNLEGDGIKCFDLDECQENTDNCEQICTNVFGGFNCSCSTGYTINAMNSSMCADIDECSNSSTCPQNADCFNLLGNYSCVCKSGFDGDPFRFCFDVDECLKSNTCASKDSICTNTEGSFNCTCLEGYEGTNCTDIDECAENQNNCPLNSVCNNTAGSFTCQCKEGYESPNCTDIDECTRFLFDCPSHAGCENIPGSFTCSCLPGFKGNATFCEDIDECAEEMALCPSNEICENSIGNYTCVCPAGSERVNGSCQDIDECQNPAVCSNSGQHCVNTEYSFRCECKSGFMNINGTCEDINECLNAEENNCSKTLGICANLEGSFACQCKGGYAGNGVTCNDTDECAESNTCSVKNNTMCVNTVGSYNCTCQSGYDGINCTGEGWNYVQACALENIYDVSYC</sequence>
<dbReference type="GO" id="GO:0016020">
    <property type="term" value="C:membrane"/>
    <property type="evidence" value="ECO:0007669"/>
    <property type="project" value="UniProtKB-SubCell"/>
</dbReference>
<evidence type="ECO:0000259" key="16">
    <source>
        <dbReference type="PROSITE" id="PS51233"/>
    </source>
</evidence>
<evidence type="ECO:0000256" key="6">
    <source>
        <dbReference type="ARBA" id="ARBA00022737"/>
    </source>
</evidence>
<evidence type="ECO:0000313" key="18">
    <source>
        <dbReference type="Proteomes" id="UP000287033"/>
    </source>
</evidence>
<dbReference type="Pfam" id="PF00008">
    <property type="entry name" value="EGF"/>
    <property type="match status" value="3"/>
</dbReference>
<dbReference type="SUPFAM" id="SSF49265">
    <property type="entry name" value="Fibronectin type III"/>
    <property type="match status" value="1"/>
</dbReference>
<feature type="domain" description="EGF-like" evidence="12">
    <location>
        <begin position="2230"/>
        <end position="2270"/>
    </location>
</feature>
<dbReference type="PANTHER" id="PTHR24034:SF89">
    <property type="entry name" value="COMPLEMENT COMPONENT C1Q RECEPTOR"/>
    <property type="match status" value="1"/>
</dbReference>
<comment type="caution">
    <text evidence="17">The sequence shown here is derived from an EMBL/GenBank/DDBJ whole genome shotgun (WGS) entry which is preliminary data.</text>
</comment>
<dbReference type="InterPro" id="IPR001881">
    <property type="entry name" value="EGF-like_Ca-bd_dom"/>
</dbReference>
<dbReference type="FunFam" id="2.10.25.10:FF:000004">
    <property type="entry name" value="Neurogenic locus notch 1"/>
    <property type="match status" value="1"/>
</dbReference>
<feature type="domain" description="VWFD" evidence="16">
    <location>
        <begin position="1537"/>
        <end position="1736"/>
    </location>
</feature>
<organism evidence="17 18">
    <name type="scientific">Chiloscyllium punctatum</name>
    <name type="common">Brownbanded bambooshark</name>
    <name type="synonym">Hemiscyllium punctatum</name>
    <dbReference type="NCBI Taxonomy" id="137246"/>
    <lineage>
        <taxon>Eukaryota</taxon>
        <taxon>Metazoa</taxon>
        <taxon>Chordata</taxon>
        <taxon>Craniata</taxon>
        <taxon>Vertebrata</taxon>
        <taxon>Chondrichthyes</taxon>
        <taxon>Elasmobranchii</taxon>
        <taxon>Galeomorphii</taxon>
        <taxon>Galeoidea</taxon>
        <taxon>Orectolobiformes</taxon>
        <taxon>Hemiscylliidae</taxon>
        <taxon>Chiloscyllium</taxon>
    </lineage>
</organism>
<feature type="domain" description="EGF-like" evidence="12">
    <location>
        <begin position="2314"/>
        <end position="2353"/>
    </location>
</feature>
<dbReference type="EMBL" id="BEZZ01002527">
    <property type="protein sequence ID" value="GCC16557.1"/>
    <property type="molecule type" value="Genomic_DNA"/>
</dbReference>
<feature type="region of interest" description="Disordered" evidence="11">
    <location>
        <begin position="1"/>
        <end position="512"/>
    </location>
</feature>
<evidence type="ECO:0000256" key="2">
    <source>
        <dbReference type="ARBA" id="ARBA00004613"/>
    </source>
</evidence>
<feature type="domain" description="AMOP" evidence="14">
    <location>
        <begin position="1364"/>
        <end position="1525"/>
    </location>
</feature>
<feature type="domain" description="EGF-like" evidence="12">
    <location>
        <begin position="1057"/>
        <end position="1098"/>
    </location>
</feature>
<feature type="domain" description="EGF-like" evidence="12">
    <location>
        <begin position="2148"/>
        <end position="2188"/>
    </location>
</feature>
<evidence type="ECO:0008006" key="19">
    <source>
        <dbReference type="Google" id="ProtNLM"/>
    </source>
</evidence>
<feature type="disulfide bond" evidence="10">
    <location>
        <begin position="2098"/>
        <end position="2107"/>
    </location>
</feature>
<dbReference type="PROSITE" id="PS01186">
    <property type="entry name" value="EGF_2"/>
    <property type="match status" value="12"/>
</dbReference>
<feature type="domain" description="EGF-like" evidence="12">
    <location>
        <begin position="944"/>
        <end position="979"/>
    </location>
</feature>
<feature type="domain" description="EGF-like" evidence="12">
    <location>
        <begin position="2029"/>
        <end position="2069"/>
    </location>
</feature>
<dbReference type="PROSITE" id="PS50026">
    <property type="entry name" value="EGF_3"/>
    <property type="match status" value="15"/>
</dbReference>
<dbReference type="SMART" id="SM00216">
    <property type="entry name" value="VWD"/>
    <property type="match status" value="1"/>
</dbReference>
<dbReference type="FunFam" id="2.10.25.10:FF:000038">
    <property type="entry name" value="Fibrillin 2"/>
    <property type="match status" value="4"/>
</dbReference>
<feature type="compositionally biased region" description="Polar residues" evidence="11">
    <location>
        <begin position="496"/>
        <end position="512"/>
    </location>
</feature>
<evidence type="ECO:0000256" key="10">
    <source>
        <dbReference type="PROSITE-ProRule" id="PRU00076"/>
    </source>
</evidence>
<evidence type="ECO:0000259" key="12">
    <source>
        <dbReference type="PROSITE" id="PS50026"/>
    </source>
</evidence>
<dbReference type="FunFam" id="2.10.25.10:FF:000434">
    <property type="entry name" value="Predicted protein"/>
    <property type="match status" value="1"/>
</dbReference>
<feature type="disulfide bond" evidence="10">
    <location>
        <begin position="2343"/>
        <end position="2352"/>
    </location>
</feature>
<feature type="disulfide bond" evidence="10">
    <location>
        <begin position="969"/>
        <end position="978"/>
    </location>
</feature>
<dbReference type="PROSITE" id="PS01187">
    <property type="entry name" value="EGF_CA"/>
    <property type="match status" value="5"/>
</dbReference>
<feature type="non-terminal residue" evidence="17">
    <location>
        <position position="1"/>
    </location>
</feature>
<comment type="caution">
    <text evidence="10">Lacks conserved residue(s) required for the propagation of feature annotation.</text>
</comment>
<dbReference type="FunFam" id="2.10.25.10:FF:000240">
    <property type="entry name" value="Vitamin K-dependent protein S"/>
    <property type="match status" value="2"/>
</dbReference>
<dbReference type="Pfam" id="PF12662">
    <property type="entry name" value="cEGF"/>
    <property type="match status" value="1"/>
</dbReference>
<reference evidence="17 18" key="1">
    <citation type="journal article" date="2018" name="Nat. Ecol. Evol.">
        <title>Shark genomes provide insights into elasmobranch evolution and the origin of vertebrates.</title>
        <authorList>
            <person name="Hara Y"/>
            <person name="Yamaguchi K"/>
            <person name="Onimaru K"/>
            <person name="Kadota M"/>
            <person name="Koyanagi M"/>
            <person name="Keeley SD"/>
            <person name="Tatsumi K"/>
            <person name="Tanaka K"/>
            <person name="Motone F"/>
            <person name="Kageyama Y"/>
            <person name="Nozu R"/>
            <person name="Adachi N"/>
            <person name="Nishimura O"/>
            <person name="Nakagawa R"/>
            <person name="Tanegashima C"/>
            <person name="Kiyatake I"/>
            <person name="Matsumoto R"/>
            <person name="Murakumo K"/>
            <person name="Nishida K"/>
            <person name="Terakita A"/>
            <person name="Kuratani S"/>
            <person name="Sato K"/>
            <person name="Hyodo S Kuraku.S."/>
        </authorList>
    </citation>
    <scope>NUCLEOTIDE SEQUENCE [LARGE SCALE GENOMIC DNA]</scope>
</reference>
<dbReference type="OrthoDB" id="4405280at2759"/>
<dbReference type="InterPro" id="IPR036116">
    <property type="entry name" value="FN3_sf"/>
</dbReference>
<dbReference type="InterPro" id="IPR000742">
    <property type="entry name" value="EGF"/>
</dbReference>
<dbReference type="Gene3D" id="2.10.25.10">
    <property type="entry name" value="Laminin"/>
    <property type="match status" value="18"/>
</dbReference>
<dbReference type="PROSITE" id="PS50853">
    <property type="entry name" value="FN3"/>
    <property type="match status" value="1"/>
</dbReference>
<dbReference type="InterPro" id="IPR050751">
    <property type="entry name" value="ECM_structural_protein"/>
</dbReference>
<dbReference type="InterPro" id="IPR001846">
    <property type="entry name" value="VWF_type-D"/>
</dbReference>
<feature type="domain" description="EGF-like" evidence="12">
    <location>
        <begin position="2271"/>
        <end position="2313"/>
    </location>
</feature>
<dbReference type="FunFam" id="2.10.25.10:FF:000125">
    <property type="entry name" value="Neurogenic locus notch protein-like"/>
    <property type="match status" value="1"/>
</dbReference>
<feature type="compositionally biased region" description="Low complexity" evidence="11">
    <location>
        <begin position="1"/>
        <end position="268"/>
    </location>
</feature>
<evidence type="ECO:0000256" key="11">
    <source>
        <dbReference type="SAM" id="MobiDB-lite"/>
    </source>
</evidence>
<dbReference type="InterPro" id="IPR009030">
    <property type="entry name" value="Growth_fac_rcpt_cys_sf"/>
</dbReference>
<dbReference type="GO" id="GO:0005509">
    <property type="term" value="F:calcium ion binding"/>
    <property type="evidence" value="ECO:0007669"/>
    <property type="project" value="InterPro"/>
</dbReference>
<evidence type="ECO:0000259" key="14">
    <source>
        <dbReference type="PROSITE" id="PS50856"/>
    </source>
</evidence>
<dbReference type="FunFam" id="2.10.25.10:FF:000014">
    <property type="entry name" value="Latent-transforming growth factor beta-binding protein 3"/>
    <property type="match status" value="1"/>
</dbReference>
<dbReference type="STRING" id="137246.A0A401REJ5"/>
<dbReference type="InterPro" id="IPR018097">
    <property type="entry name" value="EGF_Ca-bd_CS"/>
</dbReference>
<keyword evidence="7" id="KW-0472">Membrane</keyword>
<dbReference type="GO" id="GO:0007160">
    <property type="term" value="P:cell-matrix adhesion"/>
    <property type="evidence" value="ECO:0007669"/>
    <property type="project" value="InterPro"/>
</dbReference>
<feature type="domain" description="EGF-like" evidence="12">
    <location>
        <begin position="2109"/>
        <end position="2147"/>
    </location>
</feature>
<keyword evidence="4 10" id="KW-0245">EGF-like domain</keyword>
<dbReference type="Pfam" id="PF06119">
    <property type="entry name" value="NIDO"/>
    <property type="match status" value="1"/>
</dbReference>
<name>A0A401REJ5_CHIPU</name>
<feature type="disulfide bond" evidence="10">
    <location>
        <begin position="948"/>
        <end position="958"/>
    </location>
</feature>
<comment type="subcellular location">
    <subcellularLocation>
        <location evidence="1">Membrane</location>
    </subcellularLocation>
    <subcellularLocation>
        <location evidence="2">Secreted</location>
    </subcellularLocation>
</comment>
<keyword evidence="5" id="KW-0732">Signal</keyword>
<dbReference type="Proteomes" id="UP000287033">
    <property type="component" value="Unassembled WGS sequence"/>
</dbReference>
<feature type="domain" description="Fibronectin type-III" evidence="13">
    <location>
        <begin position="646"/>
        <end position="737"/>
    </location>
</feature>
<dbReference type="InterPro" id="IPR003961">
    <property type="entry name" value="FN3_dom"/>
</dbReference>
<proteinExistence type="predicted"/>
<feature type="compositionally biased region" description="Low complexity" evidence="11">
    <location>
        <begin position="447"/>
        <end position="495"/>
    </location>
</feature>
<feature type="domain" description="EGF-like" evidence="12">
    <location>
        <begin position="2189"/>
        <end position="2229"/>
    </location>
</feature>
<dbReference type="SUPFAM" id="SSF57184">
    <property type="entry name" value="Growth factor receptor domain"/>
    <property type="match status" value="6"/>
</dbReference>
<evidence type="ECO:0000256" key="7">
    <source>
        <dbReference type="ARBA" id="ARBA00023136"/>
    </source>
</evidence>
<dbReference type="CDD" id="cd00063">
    <property type="entry name" value="FN3"/>
    <property type="match status" value="1"/>
</dbReference>
<evidence type="ECO:0000256" key="8">
    <source>
        <dbReference type="ARBA" id="ARBA00023157"/>
    </source>
</evidence>
<evidence type="ECO:0000256" key="3">
    <source>
        <dbReference type="ARBA" id="ARBA00022525"/>
    </source>
</evidence>
<feature type="domain" description="EGF-like" evidence="12">
    <location>
        <begin position="864"/>
        <end position="900"/>
    </location>
</feature>
<keyword evidence="8 10" id="KW-1015">Disulfide bond</keyword>
<dbReference type="PROSITE" id="PS00010">
    <property type="entry name" value="ASX_HYDROXYL"/>
    <property type="match status" value="15"/>
</dbReference>
<dbReference type="PANTHER" id="PTHR24034">
    <property type="entry name" value="EGF-LIKE DOMAIN-CONTAINING PROTEIN"/>
    <property type="match status" value="1"/>
</dbReference>
<dbReference type="FunFam" id="2.10.25.10:FF:000005">
    <property type="entry name" value="Fibrillin 2"/>
    <property type="match status" value="1"/>
</dbReference>
<dbReference type="InterPro" id="IPR049883">
    <property type="entry name" value="NOTCH1_EGF-like"/>
</dbReference>
<dbReference type="PROSITE" id="PS51233">
    <property type="entry name" value="VWFD"/>
    <property type="match status" value="1"/>
</dbReference>
<keyword evidence="18" id="KW-1185">Reference proteome</keyword>
<feature type="disulfide bond" evidence="10">
    <location>
        <begin position="1045"/>
        <end position="1054"/>
    </location>
</feature>
<dbReference type="InterPro" id="IPR005533">
    <property type="entry name" value="AMOP_dom"/>
</dbReference>
<dbReference type="PROSITE" id="PS50856">
    <property type="entry name" value="AMOP"/>
    <property type="match status" value="1"/>
</dbReference>
<dbReference type="CDD" id="cd00054">
    <property type="entry name" value="EGF_CA"/>
    <property type="match status" value="13"/>
</dbReference>
<dbReference type="InterPro" id="IPR003886">
    <property type="entry name" value="NIDO_dom"/>
</dbReference>
<feature type="disulfide bond" evidence="10">
    <location>
        <begin position="2137"/>
        <end position="2146"/>
    </location>
</feature>
<feature type="domain" description="EGF-like" evidence="12">
    <location>
        <begin position="2070"/>
        <end position="2108"/>
    </location>
</feature>
<evidence type="ECO:0000259" key="15">
    <source>
        <dbReference type="PROSITE" id="PS51220"/>
    </source>
</evidence>
<dbReference type="SMART" id="SM00181">
    <property type="entry name" value="EGF"/>
    <property type="match status" value="19"/>
</dbReference>
<feature type="disulfide bond" evidence="10">
    <location>
        <begin position="932"/>
        <end position="941"/>
    </location>
</feature>
<keyword evidence="9" id="KW-0325">Glycoprotein</keyword>
<keyword evidence="6" id="KW-0677">Repeat</keyword>
<dbReference type="PROSITE" id="PS51220">
    <property type="entry name" value="NIDO"/>
    <property type="match status" value="1"/>
</dbReference>
<feature type="disulfide bond" evidence="10">
    <location>
        <begin position="2324"/>
        <end position="2341"/>
    </location>
</feature>
<evidence type="ECO:0000256" key="1">
    <source>
        <dbReference type="ARBA" id="ARBA00004370"/>
    </source>
</evidence>
<feature type="domain" description="EGF-like" evidence="12">
    <location>
        <begin position="906"/>
        <end position="942"/>
    </location>
</feature>
<accession>A0A401REJ5</accession>
<dbReference type="SMART" id="SM00539">
    <property type="entry name" value="NIDO"/>
    <property type="match status" value="1"/>
</dbReference>
<feature type="compositionally biased region" description="Low complexity" evidence="11">
    <location>
        <begin position="278"/>
        <end position="439"/>
    </location>
</feature>
<dbReference type="PROSITE" id="PS00022">
    <property type="entry name" value="EGF_1"/>
    <property type="match status" value="6"/>
</dbReference>
<feature type="domain" description="EGF-like" evidence="12">
    <location>
        <begin position="822"/>
        <end position="858"/>
    </location>
</feature>
<feature type="disulfide bond" evidence="10">
    <location>
        <begin position="1007"/>
        <end position="1016"/>
    </location>
</feature>
<keyword evidence="3" id="KW-0964">Secreted</keyword>
<evidence type="ECO:0000313" key="17">
    <source>
        <dbReference type="EMBL" id="GCC16557.1"/>
    </source>
</evidence>
<gene>
    <name evidence="17" type="ORF">chiPu_0020337</name>
</gene>
<protein>
    <recommendedName>
        <fullName evidence="19">Mucin-like protein</fullName>
    </recommendedName>
</protein>
<dbReference type="SMART" id="SM00179">
    <property type="entry name" value="EGF_CA"/>
    <property type="match status" value="17"/>
</dbReference>
<feature type="domain" description="NIDO" evidence="15">
    <location>
        <begin position="1183"/>
        <end position="1361"/>
    </location>
</feature>
<dbReference type="SMART" id="SM00060">
    <property type="entry name" value="FN3"/>
    <property type="match status" value="1"/>
</dbReference>
<dbReference type="InterPro" id="IPR000152">
    <property type="entry name" value="EGF-type_Asp/Asn_hydroxyl_site"/>
</dbReference>
<dbReference type="Pfam" id="PF07645">
    <property type="entry name" value="EGF_CA"/>
    <property type="match status" value="13"/>
</dbReference>
<evidence type="ECO:0000256" key="5">
    <source>
        <dbReference type="ARBA" id="ARBA00022729"/>
    </source>
</evidence>
<dbReference type="GO" id="GO:0005576">
    <property type="term" value="C:extracellular region"/>
    <property type="evidence" value="ECO:0007669"/>
    <property type="project" value="UniProtKB-SubCell"/>
</dbReference>
<dbReference type="OMA" id="HRDNCVT"/>